<accession>A0ABV7ZNM6</accession>
<dbReference type="Gene3D" id="1.10.45.10">
    <property type="entry name" value="Vanillyl-alcohol Oxidase, Chain A, domain 4"/>
    <property type="match status" value="1"/>
</dbReference>
<proteinExistence type="inferred from homology"/>
<dbReference type="InterPro" id="IPR016164">
    <property type="entry name" value="FAD-linked_Oxase-like_C"/>
</dbReference>
<comment type="similarity">
    <text evidence="1">Belongs to the FAD-binding oxidoreductase/transferase type 4 family.</text>
</comment>
<protein>
    <submittedName>
        <fullName evidence="6">FAD-binding oxidoreductase</fullName>
    </submittedName>
</protein>
<dbReference type="SUPFAM" id="SSF56176">
    <property type="entry name" value="FAD-binding/transporter-associated domain-like"/>
    <property type="match status" value="1"/>
</dbReference>
<evidence type="ECO:0000313" key="6">
    <source>
        <dbReference type="EMBL" id="MFC3848745.1"/>
    </source>
</evidence>
<dbReference type="SUPFAM" id="SSF55103">
    <property type="entry name" value="FAD-linked oxidases, C-terminal domain"/>
    <property type="match status" value="1"/>
</dbReference>
<dbReference type="Gene3D" id="3.30.70.3450">
    <property type="match status" value="1"/>
</dbReference>
<keyword evidence="7" id="KW-1185">Reference proteome</keyword>
<name>A0ABV7ZNM6_9CORY</name>
<evidence type="ECO:0000259" key="5">
    <source>
        <dbReference type="PROSITE" id="PS51387"/>
    </source>
</evidence>
<sequence length="550" mass="58109">MDGHEHTGVPLPPMEFNLWGTPGEAKPLSHGVHKLLDGVFNVDKPLPRIPEEDILIRESMLGTGDLEALAAIVGADRVSGDKGQKLGRARGKSYPDLIGWRLGGTHDVPDAVVAPATDEEVLEILRWATRERVAVVPFGGGTTVVGGVAPERGGARAVISLDLALFDELSDVDAESGLATLGAGLTGPAAELLLAEHGLQIGHYPQSFPYATIGGYAATRSSGQSSAGYGRFDEMVRSFTIVTPSGILEVGDASPASAAGPDLRELFLGSEGAFGIITRVRLRVHPVPEVKRYEAFSFRTFEEGVAGLRAVEQAGAGPTVIRLSDEIESSVNLTSGDSIGDASKAPEGCLCLTMYEGTEEHTASRHAETRALLIAAGGTSAGEGPVRSWEQGRFGAPVLRDGLLDNGAICETLETATDWSNVPRLKKAVTRALSDTLRESGTMALVMCHVSHVYREGCSLYFTVIAAQSHDPEAQWWAAKNAACRAIVEAGGTITHHHSIGIDHAPYLRDEIGDLGVAVLRAVKKELDPAGIMNPGKLLTIDAPEAPDEH</sequence>
<comment type="caution">
    <text evidence="6">The sequence shown here is derived from an EMBL/GenBank/DDBJ whole genome shotgun (WGS) entry which is preliminary data.</text>
</comment>
<dbReference type="Gene3D" id="3.30.43.10">
    <property type="entry name" value="Uridine Diphospho-n-acetylenolpyruvylglucosamine Reductase, domain 2"/>
    <property type="match status" value="1"/>
</dbReference>
<evidence type="ECO:0000256" key="3">
    <source>
        <dbReference type="ARBA" id="ARBA00022827"/>
    </source>
</evidence>
<dbReference type="Proteomes" id="UP001595751">
    <property type="component" value="Unassembled WGS sequence"/>
</dbReference>
<dbReference type="InterPro" id="IPR025650">
    <property type="entry name" value="Alkyl-DHAP_Synthase"/>
</dbReference>
<dbReference type="InterPro" id="IPR016169">
    <property type="entry name" value="FAD-bd_PCMH_sub2"/>
</dbReference>
<dbReference type="PROSITE" id="PS51387">
    <property type="entry name" value="FAD_PCMH"/>
    <property type="match status" value="1"/>
</dbReference>
<dbReference type="InterPro" id="IPR006094">
    <property type="entry name" value="Oxid_FAD_bind_N"/>
</dbReference>
<gene>
    <name evidence="6" type="ORF">ACFORJ_00985</name>
</gene>
<evidence type="ECO:0000313" key="7">
    <source>
        <dbReference type="Proteomes" id="UP001595751"/>
    </source>
</evidence>
<keyword evidence="3" id="KW-0274">FAD</keyword>
<dbReference type="EMBL" id="JBHRZN010000001">
    <property type="protein sequence ID" value="MFC3848745.1"/>
    <property type="molecule type" value="Genomic_DNA"/>
</dbReference>
<dbReference type="InterPro" id="IPR004113">
    <property type="entry name" value="FAD-bd_oxidored_4_C"/>
</dbReference>
<keyword evidence="2" id="KW-0285">Flavoprotein</keyword>
<dbReference type="Gene3D" id="3.30.300.330">
    <property type="match status" value="1"/>
</dbReference>
<dbReference type="InterPro" id="IPR016171">
    <property type="entry name" value="Vanillyl_alc_oxidase_C-sub2"/>
</dbReference>
<dbReference type="InterPro" id="IPR016167">
    <property type="entry name" value="FAD-bd_PCMH_sub1"/>
</dbReference>
<dbReference type="PANTHER" id="PTHR46568">
    <property type="entry name" value="ALKYLDIHYDROXYACETONEPHOSPHATE SYNTHASE, PEROXISOMAL"/>
    <property type="match status" value="1"/>
</dbReference>
<dbReference type="RefSeq" id="WP_290292041.1">
    <property type="nucleotide sequence ID" value="NZ_CP047211.1"/>
</dbReference>
<dbReference type="InterPro" id="IPR036318">
    <property type="entry name" value="FAD-bd_PCMH-like_sf"/>
</dbReference>
<dbReference type="Pfam" id="PF02913">
    <property type="entry name" value="FAD-oxidase_C"/>
    <property type="match status" value="1"/>
</dbReference>
<dbReference type="PANTHER" id="PTHR46568:SF1">
    <property type="entry name" value="ALKYLDIHYDROXYACETONEPHOSPHATE SYNTHASE, PEROXISOMAL"/>
    <property type="match status" value="1"/>
</dbReference>
<reference evidence="7" key="1">
    <citation type="journal article" date="2019" name="Int. J. Syst. Evol. Microbiol.">
        <title>The Global Catalogue of Microorganisms (GCM) 10K type strain sequencing project: providing services to taxonomists for standard genome sequencing and annotation.</title>
        <authorList>
            <consortium name="The Broad Institute Genomics Platform"/>
            <consortium name="The Broad Institute Genome Sequencing Center for Infectious Disease"/>
            <person name="Wu L."/>
            <person name="Ma J."/>
        </authorList>
    </citation>
    <scope>NUCLEOTIDE SEQUENCE [LARGE SCALE GENOMIC DNA]</scope>
    <source>
        <strain evidence="7">CCUG 53252</strain>
    </source>
</reference>
<organism evidence="6 7">
    <name type="scientific">Corynebacterium hansenii</name>
    <dbReference type="NCBI Taxonomy" id="394964"/>
    <lineage>
        <taxon>Bacteria</taxon>
        <taxon>Bacillati</taxon>
        <taxon>Actinomycetota</taxon>
        <taxon>Actinomycetes</taxon>
        <taxon>Mycobacteriales</taxon>
        <taxon>Corynebacteriaceae</taxon>
        <taxon>Corynebacterium</taxon>
    </lineage>
</organism>
<feature type="domain" description="FAD-binding PCMH-type" evidence="5">
    <location>
        <begin position="105"/>
        <end position="287"/>
    </location>
</feature>
<evidence type="ECO:0000256" key="2">
    <source>
        <dbReference type="ARBA" id="ARBA00022630"/>
    </source>
</evidence>
<dbReference type="InterPro" id="IPR016166">
    <property type="entry name" value="FAD-bd_PCMH"/>
</dbReference>
<evidence type="ECO:0000256" key="4">
    <source>
        <dbReference type="ARBA" id="ARBA00023002"/>
    </source>
</evidence>
<dbReference type="Pfam" id="PF01565">
    <property type="entry name" value="FAD_binding_4"/>
    <property type="match status" value="1"/>
</dbReference>
<evidence type="ECO:0000256" key="1">
    <source>
        <dbReference type="ARBA" id="ARBA00008000"/>
    </source>
</evidence>
<keyword evidence="4" id="KW-0560">Oxidoreductase</keyword>
<dbReference type="Gene3D" id="3.30.465.10">
    <property type="match status" value="1"/>
</dbReference>